<protein>
    <recommendedName>
        <fullName evidence="3">7-cyano-7-deazaguanine synthase</fullName>
    </recommendedName>
</protein>
<dbReference type="RefSeq" id="WP_229638448.1">
    <property type="nucleotide sequence ID" value="NZ_JADWDC010000001.1"/>
</dbReference>
<dbReference type="Proteomes" id="UP000729733">
    <property type="component" value="Unassembled WGS sequence"/>
</dbReference>
<accession>A0A964BLV1</accession>
<gene>
    <name evidence="1" type="ORF">I4641_00445</name>
</gene>
<name>A0A964BLV1_9CYAN</name>
<proteinExistence type="predicted"/>
<evidence type="ECO:0008006" key="3">
    <source>
        <dbReference type="Google" id="ProtNLM"/>
    </source>
</evidence>
<evidence type="ECO:0000313" key="1">
    <source>
        <dbReference type="EMBL" id="MCC0175449.1"/>
    </source>
</evidence>
<dbReference type="EMBL" id="JADWDC010000001">
    <property type="protein sequence ID" value="MCC0175449.1"/>
    <property type="molecule type" value="Genomic_DNA"/>
</dbReference>
<sequence length="414" mass="46990">MKIENFVKETNGTNTRVSATLIWENRLRAPESVFFETSTEFGDDLTINPNAWLLACALPAMRYGESRIAIDAPISPEIKDGLINSMRCLIDWHGGDRKVISIEAPVETEVLLYDKPKRAGALFSGGIDALAMVRDNHLNFAKDHPRHIQDGILVYGVLQGENEYDPSFQNVVDAVTAMAEDAGIKLIEVHTNAYSHFRDLDPDFSFWRFEYHGSFLAAIAHAFAPRLSYASIASTYDFANLEPWGSHPLLDPLYSTTNLTIRHENAALSRLEKTQLVGEWDVALKHLRVCNEKESYSQGNYNCGKCEKCVRTMTAFLSLGLLEQISTFKEKDVSKEKLVNTCYLSDSYEENCYRELIEPLSNLGRHDLVEGIEQIIRRYREKDIKGLVKRLDRILFDGNLLNMGKKFKPVQEKV</sequence>
<comment type="caution">
    <text evidence="1">The sequence shown here is derived from an EMBL/GenBank/DDBJ whole genome shotgun (WGS) entry which is preliminary data.</text>
</comment>
<reference evidence="1" key="1">
    <citation type="journal article" date="2021" name="Antonie Van Leeuwenhoek">
        <title>Draft genome and description of Waterburya agarophytonicola gen. nov. sp. nov. (Pleurocapsales, Cyanobacteria): a seaweed symbiont.</title>
        <authorList>
            <person name="Bonthond G."/>
            <person name="Shalygin S."/>
            <person name="Bayer T."/>
            <person name="Weinberger F."/>
        </authorList>
    </citation>
    <scope>NUCLEOTIDE SEQUENCE</scope>
    <source>
        <strain evidence="1">KI4</strain>
    </source>
</reference>
<dbReference type="AlphaFoldDB" id="A0A964BLV1"/>
<evidence type="ECO:0000313" key="2">
    <source>
        <dbReference type="Proteomes" id="UP000729733"/>
    </source>
</evidence>
<organism evidence="1 2">
    <name type="scientific">Waterburya agarophytonicola KI4</name>
    <dbReference type="NCBI Taxonomy" id="2874699"/>
    <lineage>
        <taxon>Bacteria</taxon>
        <taxon>Bacillati</taxon>
        <taxon>Cyanobacteriota</taxon>
        <taxon>Cyanophyceae</taxon>
        <taxon>Pleurocapsales</taxon>
        <taxon>Hyellaceae</taxon>
        <taxon>Waterburya</taxon>
        <taxon>Waterburya agarophytonicola</taxon>
    </lineage>
</organism>
<keyword evidence="2" id="KW-1185">Reference proteome</keyword>